<dbReference type="OrthoDB" id="118550at2759"/>
<sequence>MVSTNIVGQQQAMALPGAIGSLTATSAAAEDPSTKIRKPYTITKSRENWTEVEHDKFLEALQLFDRDWKKIEAFVGSKTVIQIRSHAQKYFLKVQKSGTSEHVPPPRPKRKAAHPYPQKASKNAHLLPQPAAVLQPSSCLLERGYTPRTDSSSVLRNSSKSGKMSSWAQCSVHPYAVDMAKDNIGPAGAMVASNCCSSTTSPPSTWQVCETSDQGNNVPSVRAMPDFAEVYSFIGSIFDPSTSGHLPKLKEMDPIDVETALLLMKNLSINLTSPDFEDHRKLLSSYEASSEEVKSGSANSTIEADEIVNGSSMVKVE</sequence>
<evidence type="ECO:0000313" key="10">
    <source>
        <dbReference type="Proteomes" id="UP000243459"/>
    </source>
</evidence>
<dbReference type="InterPro" id="IPR006447">
    <property type="entry name" value="Myb_dom_plants"/>
</dbReference>
<dbReference type="PANTHER" id="PTHR12802">
    <property type="entry name" value="SWI/SNF COMPLEX-RELATED"/>
    <property type="match status" value="1"/>
</dbReference>
<keyword evidence="2" id="KW-0805">Transcription regulation</keyword>
<reference evidence="10" key="1">
    <citation type="journal article" date="2017" name="Nat. Commun.">
        <title>The asparagus genome sheds light on the origin and evolution of a young Y chromosome.</title>
        <authorList>
            <person name="Harkess A."/>
            <person name="Zhou J."/>
            <person name="Xu C."/>
            <person name="Bowers J.E."/>
            <person name="Van der Hulst R."/>
            <person name="Ayyampalayam S."/>
            <person name="Mercati F."/>
            <person name="Riccardi P."/>
            <person name="McKain M.R."/>
            <person name="Kakrana A."/>
            <person name="Tang H."/>
            <person name="Ray J."/>
            <person name="Groenendijk J."/>
            <person name="Arikit S."/>
            <person name="Mathioni S.M."/>
            <person name="Nakano M."/>
            <person name="Shan H."/>
            <person name="Telgmann-Rauber A."/>
            <person name="Kanno A."/>
            <person name="Yue Z."/>
            <person name="Chen H."/>
            <person name="Li W."/>
            <person name="Chen Y."/>
            <person name="Xu X."/>
            <person name="Zhang Y."/>
            <person name="Luo S."/>
            <person name="Chen H."/>
            <person name="Gao J."/>
            <person name="Mao Z."/>
            <person name="Pires J.C."/>
            <person name="Luo M."/>
            <person name="Kudrna D."/>
            <person name="Wing R.A."/>
            <person name="Meyers B.C."/>
            <person name="Yi K."/>
            <person name="Kong H."/>
            <person name="Lavrijsen P."/>
            <person name="Sunseri F."/>
            <person name="Falavigna A."/>
            <person name="Ye Y."/>
            <person name="Leebens-Mack J.H."/>
            <person name="Chen G."/>
        </authorList>
    </citation>
    <scope>NUCLEOTIDE SEQUENCE [LARGE SCALE GENOMIC DNA]</scope>
    <source>
        <strain evidence="10">cv. DH0086</strain>
    </source>
</reference>
<keyword evidence="10" id="KW-1185">Reference proteome</keyword>
<dbReference type="Gramene" id="ONK55937">
    <property type="protein sequence ID" value="ONK55937"/>
    <property type="gene ID" value="A4U43_C10F2480"/>
</dbReference>
<feature type="domain" description="HTH myb-type" evidence="8">
    <location>
        <begin position="41"/>
        <end position="95"/>
    </location>
</feature>
<dbReference type="CDD" id="cd00167">
    <property type="entry name" value="SANT"/>
    <property type="match status" value="1"/>
</dbReference>
<evidence type="ECO:0000256" key="2">
    <source>
        <dbReference type="ARBA" id="ARBA00023015"/>
    </source>
</evidence>
<dbReference type="OMA" id="EMEKQCK"/>
<dbReference type="SUPFAM" id="SSF46689">
    <property type="entry name" value="Homeodomain-like"/>
    <property type="match status" value="1"/>
</dbReference>
<dbReference type="PANTHER" id="PTHR12802:SF103">
    <property type="entry name" value="PROTEIN REVEILLE 6"/>
    <property type="match status" value="1"/>
</dbReference>
<evidence type="ECO:0000256" key="5">
    <source>
        <dbReference type="ARBA" id="ARBA00023242"/>
    </source>
</evidence>
<dbReference type="NCBIfam" id="TIGR01557">
    <property type="entry name" value="myb_SHAQKYF"/>
    <property type="match status" value="1"/>
</dbReference>
<accession>A0A5P1E354</accession>
<dbReference type="GO" id="GO:0005634">
    <property type="term" value="C:nucleus"/>
    <property type="evidence" value="ECO:0007669"/>
    <property type="project" value="UniProtKB-SubCell"/>
</dbReference>
<dbReference type="GO" id="GO:0003677">
    <property type="term" value="F:DNA binding"/>
    <property type="evidence" value="ECO:0007669"/>
    <property type="project" value="UniProtKB-KW"/>
</dbReference>
<evidence type="ECO:0000256" key="6">
    <source>
        <dbReference type="SAM" id="MobiDB-lite"/>
    </source>
</evidence>
<evidence type="ECO:0000259" key="7">
    <source>
        <dbReference type="PROSITE" id="PS51293"/>
    </source>
</evidence>
<dbReference type="AlphaFoldDB" id="A0A5P1E354"/>
<dbReference type="FunFam" id="1.10.10.60:FF:000023">
    <property type="entry name" value="protein REVEILLE 6 isoform X1"/>
    <property type="match status" value="1"/>
</dbReference>
<name>A0A5P1E354_ASPOF</name>
<keyword evidence="4" id="KW-0804">Transcription</keyword>
<evidence type="ECO:0000259" key="8">
    <source>
        <dbReference type="PROSITE" id="PS51294"/>
    </source>
</evidence>
<gene>
    <name evidence="9" type="ORF">A4U43_C10F2480</name>
</gene>
<dbReference type="Pfam" id="PF00249">
    <property type="entry name" value="Myb_DNA-binding"/>
    <property type="match status" value="1"/>
</dbReference>
<protein>
    <submittedName>
        <fullName evidence="9">Uncharacterized protein</fullName>
    </submittedName>
</protein>
<dbReference type="InterPro" id="IPR009057">
    <property type="entry name" value="Homeodomain-like_sf"/>
</dbReference>
<keyword evidence="5" id="KW-0539">Nucleus</keyword>
<dbReference type="Pfam" id="PF24904">
    <property type="entry name" value="RVE6"/>
    <property type="match status" value="1"/>
</dbReference>
<dbReference type="EMBL" id="CM007390">
    <property type="protein sequence ID" value="ONK55937.1"/>
    <property type="molecule type" value="Genomic_DNA"/>
</dbReference>
<dbReference type="GO" id="GO:0010468">
    <property type="term" value="P:regulation of gene expression"/>
    <property type="evidence" value="ECO:0007669"/>
    <property type="project" value="UniProtKB-ARBA"/>
</dbReference>
<evidence type="ECO:0000256" key="3">
    <source>
        <dbReference type="ARBA" id="ARBA00023125"/>
    </source>
</evidence>
<comment type="subcellular location">
    <subcellularLocation>
        <location evidence="1">Nucleus</location>
    </subcellularLocation>
</comment>
<dbReference type="InterPro" id="IPR001005">
    <property type="entry name" value="SANT/Myb"/>
</dbReference>
<dbReference type="SMART" id="SM00717">
    <property type="entry name" value="SANT"/>
    <property type="match status" value="1"/>
</dbReference>
<feature type="region of interest" description="Disordered" evidence="6">
    <location>
        <begin position="96"/>
        <end position="128"/>
    </location>
</feature>
<dbReference type="PROSITE" id="PS51294">
    <property type="entry name" value="HTH_MYB"/>
    <property type="match status" value="1"/>
</dbReference>
<feature type="domain" description="SANT" evidence="7">
    <location>
        <begin position="44"/>
        <end position="95"/>
    </location>
</feature>
<organism evidence="9 10">
    <name type="scientific">Asparagus officinalis</name>
    <name type="common">Garden asparagus</name>
    <dbReference type="NCBI Taxonomy" id="4686"/>
    <lineage>
        <taxon>Eukaryota</taxon>
        <taxon>Viridiplantae</taxon>
        <taxon>Streptophyta</taxon>
        <taxon>Embryophyta</taxon>
        <taxon>Tracheophyta</taxon>
        <taxon>Spermatophyta</taxon>
        <taxon>Magnoliopsida</taxon>
        <taxon>Liliopsida</taxon>
        <taxon>Asparagales</taxon>
        <taxon>Asparagaceae</taxon>
        <taxon>Asparagoideae</taxon>
        <taxon>Asparagus</taxon>
    </lineage>
</organism>
<dbReference type="Gene3D" id="1.10.10.60">
    <property type="entry name" value="Homeodomain-like"/>
    <property type="match status" value="1"/>
</dbReference>
<dbReference type="Proteomes" id="UP000243459">
    <property type="component" value="Chromosome 10"/>
</dbReference>
<keyword evidence="3" id="KW-0238">DNA-binding</keyword>
<dbReference type="PROSITE" id="PS51293">
    <property type="entry name" value="SANT"/>
    <property type="match status" value="1"/>
</dbReference>
<evidence type="ECO:0000256" key="4">
    <source>
        <dbReference type="ARBA" id="ARBA00023163"/>
    </source>
</evidence>
<dbReference type="InterPro" id="IPR017884">
    <property type="entry name" value="SANT_dom"/>
</dbReference>
<evidence type="ECO:0000256" key="1">
    <source>
        <dbReference type="ARBA" id="ARBA00004123"/>
    </source>
</evidence>
<dbReference type="InterPro" id="IPR017930">
    <property type="entry name" value="Myb_dom"/>
</dbReference>
<proteinExistence type="predicted"/>
<evidence type="ECO:0000313" key="9">
    <source>
        <dbReference type="EMBL" id="ONK55937.1"/>
    </source>
</evidence>